<reference evidence="1 2" key="1">
    <citation type="journal article" date="2015" name="Antonie Van Leeuwenhoek">
        <title>Thioclava indica sp. nov., isolated from surface seawater of the Indian Ocean.</title>
        <authorList>
            <person name="Liu Y."/>
            <person name="Lai Q."/>
            <person name="Du J."/>
            <person name="Xu H."/>
            <person name="Jiang L."/>
            <person name="Shao Z."/>
        </authorList>
    </citation>
    <scope>NUCLEOTIDE SEQUENCE [LARGE SCALE GENOMIC DNA]</scope>
    <source>
        <strain evidence="1 2">DT23-4</strain>
    </source>
</reference>
<proteinExistence type="predicted"/>
<keyword evidence="2" id="KW-1185">Reference proteome</keyword>
<gene>
    <name evidence="1" type="ORF">DT23_01355</name>
</gene>
<dbReference type="Proteomes" id="UP000027471">
    <property type="component" value="Unassembled WGS sequence"/>
</dbReference>
<organism evidence="1 2">
    <name type="scientific">Thioclava indica</name>
    <dbReference type="NCBI Taxonomy" id="1353528"/>
    <lineage>
        <taxon>Bacteria</taxon>
        <taxon>Pseudomonadati</taxon>
        <taxon>Pseudomonadota</taxon>
        <taxon>Alphaproteobacteria</taxon>
        <taxon>Rhodobacterales</taxon>
        <taxon>Paracoccaceae</taxon>
        <taxon>Thioclava</taxon>
    </lineage>
</organism>
<dbReference type="STRING" id="1353528.DT23_01355"/>
<comment type="caution">
    <text evidence="1">The sequence shown here is derived from an EMBL/GenBank/DDBJ whole genome shotgun (WGS) entry which is preliminary data.</text>
</comment>
<dbReference type="AlphaFoldDB" id="A0A074JVG3"/>
<dbReference type="EMBL" id="AUNB01000001">
    <property type="protein sequence ID" value="KEO61646.1"/>
    <property type="molecule type" value="Genomic_DNA"/>
</dbReference>
<accession>A0A074JVG3</accession>
<sequence length="66" mass="7293">MGPAGLAGPFAFQAIRDSRFACVIYPDRRGVFCICKSENPLLRGVTAIKRTEISSLWCSARFTLIL</sequence>
<evidence type="ECO:0000313" key="1">
    <source>
        <dbReference type="EMBL" id="KEO61646.1"/>
    </source>
</evidence>
<evidence type="ECO:0000313" key="2">
    <source>
        <dbReference type="Proteomes" id="UP000027471"/>
    </source>
</evidence>
<name>A0A074JVG3_9RHOB</name>
<protein>
    <submittedName>
        <fullName evidence="1">Uncharacterized protein</fullName>
    </submittedName>
</protein>